<gene>
    <name evidence="1" type="ORF">DERYTH_LOCUS13436</name>
</gene>
<dbReference type="Proteomes" id="UP000789405">
    <property type="component" value="Unassembled WGS sequence"/>
</dbReference>
<dbReference type="AlphaFoldDB" id="A0A9N9HVX5"/>
<organism evidence="1 2">
    <name type="scientific">Dentiscutata erythropus</name>
    <dbReference type="NCBI Taxonomy" id="1348616"/>
    <lineage>
        <taxon>Eukaryota</taxon>
        <taxon>Fungi</taxon>
        <taxon>Fungi incertae sedis</taxon>
        <taxon>Mucoromycota</taxon>
        <taxon>Glomeromycotina</taxon>
        <taxon>Glomeromycetes</taxon>
        <taxon>Diversisporales</taxon>
        <taxon>Gigasporaceae</taxon>
        <taxon>Dentiscutata</taxon>
    </lineage>
</organism>
<feature type="non-terminal residue" evidence="1">
    <location>
        <position position="1"/>
    </location>
</feature>
<sequence length="126" mass="14929">KIFEFSPPEYSSIYSGVMNTLLGYNVNSEYVLIIKINEFQNLESKTPEYETKYSFERRSWHYYLPYGNWLLDFEKAFNILDKLNNQNITVKENIIIKSQNNDEFIILLSNATILLNKDPKPDITFI</sequence>
<evidence type="ECO:0000313" key="2">
    <source>
        <dbReference type="Proteomes" id="UP000789405"/>
    </source>
</evidence>
<dbReference type="OrthoDB" id="10494224at2759"/>
<name>A0A9N9HVX5_9GLOM</name>
<proteinExistence type="predicted"/>
<protein>
    <submittedName>
        <fullName evidence="1">2038_t:CDS:1</fullName>
    </submittedName>
</protein>
<dbReference type="EMBL" id="CAJVPY010009431">
    <property type="protein sequence ID" value="CAG8708633.1"/>
    <property type="molecule type" value="Genomic_DNA"/>
</dbReference>
<keyword evidence="2" id="KW-1185">Reference proteome</keyword>
<reference evidence="1" key="1">
    <citation type="submission" date="2021-06" db="EMBL/GenBank/DDBJ databases">
        <authorList>
            <person name="Kallberg Y."/>
            <person name="Tangrot J."/>
            <person name="Rosling A."/>
        </authorList>
    </citation>
    <scope>NUCLEOTIDE SEQUENCE</scope>
    <source>
        <strain evidence="1">MA453B</strain>
    </source>
</reference>
<comment type="caution">
    <text evidence="1">The sequence shown here is derived from an EMBL/GenBank/DDBJ whole genome shotgun (WGS) entry which is preliminary data.</text>
</comment>
<accession>A0A9N9HVX5</accession>
<evidence type="ECO:0000313" key="1">
    <source>
        <dbReference type="EMBL" id="CAG8708633.1"/>
    </source>
</evidence>